<dbReference type="GO" id="GO:0000070">
    <property type="term" value="P:mitotic sister chromatid segregation"/>
    <property type="evidence" value="ECO:0007669"/>
    <property type="project" value="TreeGrafter"/>
</dbReference>
<organism evidence="2 3">
    <name type="scientific">Acanthoscelides obtectus</name>
    <name type="common">Bean weevil</name>
    <name type="synonym">Bruchus obtectus</name>
    <dbReference type="NCBI Taxonomy" id="200917"/>
    <lineage>
        <taxon>Eukaryota</taxon>
        <taxon>Metazoa</taxon>
        <taxon>Ecdysozoa</taxon>
        <taxon>Arthropoda</taxon>
        <taxon>Hexapoda</taxon>
        <taxon>Insecta</taxon>
        <taxon>Pterygota</taxon>
        <taxon>Neoptera</taxon>
        <taxon>Endopterygota</taxon>
        <taxon>Coleoptera</taxon>
        <taxon>Polyphaga</taxon>
        <taxon>Cucujiformia</taxon>
        <taxon>Chrysomeloidea</taxon>
        <taxon>Chrysomelidae</taxon>
        <taxon>Bruchinae</taxon>
        <taxon>Bruchini</taxon>
        <taxon>Acanthoscelides</taxon>
    </lineage>
</organism>
<dbReference type="OrthoDB" id="343783at2759"/>
<dbReference type="PANTHER" id="PTHR15688:SF1">
    <property type="entry name" value="KINETOCHORE-ASSOCIATED PROTEIN 1"/>
    <property type="match status" value="1"/>
</dbReference>
<dbReference type="GO" id="GO:1990423">
    <property type="term" value="C:RZZ complex"/>
    <property type="evidence" value="ECO:0007669"/>
    <property type="project" value="TreeGrafter"/>
</dbReference>
<dbReference type="EMBL" id="CAKOFQ010007011">
    <property type="protein sequence ID" value="CAH1987149.1"/>
    <property type="molecule type" value="Genomic_DNA"/>
</dbReference>
<dbReference type="Pfam" id="PF10493">
    <property type="entry name" value="Rod_C"/>
    <property type="match status" value="1"/>
</dbReference>
<dbReference type="GO" id="GO:0005828">
    <property type="term" value="C:kinetochore microtubule"/>
    <property type="evidence" value="ECO:0007669"/>
    <property type="project" value="TreeGrafter"/>
</dbReference>
<dbReference type="Proteomes" id="UP001152888">
    <property type="component" value="Unassembled WGS sequence"/>
</dbReference>
<sequence length="160" mass="19113">MGNLCMMYTIEDVRYWNFIVNNAIKLNMVRELKTYVEFLREKCDRTQLYQIAWQAIVEDAFHQASIASSDNLEERLISNFLMLQSCPVSQSLNYEKIMQLCQNLGKHEYAALLLQYVPEERRNRFYEYFSTKNSILRDLEKLEMRGLCGTKKVRQWLSSR</sequence>
<gene>
    <name evidence="2" type="ORF">ACAOBT_LOCUS17692</name>
</gene>
<accession>A0A9P0L3X3</accession>
<evidence type="ECO:0000313" key="3">
    <source>
        <dbReference type="Proteomes" id="UP001152888"/>
    </source>
</evidence>
<dbReference type="InterPro" id="IPR019527">
    <property type="entry name" value="RZZ-complex_KNTC1/ROD_C"/>
</dbReference>
<dbReference type="GO" id="GO:0007094">
    <property type="term" value="P:mitotic spindle assembly checkpoint signaling"/>
    <property type="evidence" value="ECO:0007669"/>
    <property type="project" value="TreeGrafter"/>
</dbReference>
<name>A0A9P0L3X3_ACAOB</name>
<protein>
    <recommendedName>
        <fullName evidence="1">RZZ complex subunit KNTC1/ROD C-terminal domain-containing protein</fullName>
    </recommendedName>
</protein>
<dbReference type="GO" id="GO:0031267">
    <property type="term" value="F:small GTPase binding"/>
    <property type="evidence" value="ECO:0007669"/>
    <property type="project" value="TreeGrafter"/>
</dbReference>
<dbReference type="AlphaFoldDB" id="A0A9P0L3X3"/>
<reference evidence="2" key="1">
    <citation type="submission" date="2022-03" db="EMBL/GenBank/DDBJ databases">
        <authorList>
            <person name="Sayadi A."/>
        </authorList>
    </citation>
    <scope>NUCLEOTIDE SEQUENCE</scope>
</reference>
<evidence type="ECO:0000259" key="1">
    <source>
        <dbReference type="Pfam" id="PF10493"/>
    </source>
</evidence>
<dbReference type="InterPro" id="IPR052802">
    <property type="entry name" value="KNTC1"/>
</dbReference>
<keyword evidence="3" id="KW-1185">Reference proteome</keyword>
<feature type="domain" description="RZZ complex subunit KNTC1/ROD C-terminal" evidence="1">
    <location>
        <begin position="1"/>
        <end position="128"/>
    </location>
</feature>
<dbReference type="GO" id="GO:0005737">
    <property type="term" value="C:cytoplasm"/>
    <property type="evidence" value="ECO:0007669"/>
    <property type="project" value="TreeGrafter"/>
</dbReference>
<proteinExistence type="predicted"/>
<dbReference type="GO" id="GO:1903394">
    <property type="term" value="P:protein localization to kinetochore involved in kinetochore assembly"/>
    <property type="evidence" value="ECO:0007669"/>
    <property type="project" value="TreeGrafter"/>
</dbReference>
<evidence type="ECO:0000313" key="2">
    <source>
        <dbReference type="EMBL" id="CAH1987149.1"/>
    </source>
</evidence>
<comment type="caution">
    <text evidence="2">The sequence shown here is derived from an EMBL/GenBank/DDBJ whole genome shotgun (WGS) entry which is preliminary data.</text>
</comment>
<dbReference type="PANTHER" id="PTHR15688">
    <property type="entry name" value="KINETOCHORE-ASSOCIATED PROTEIN 1"/>
    <property type="match status" value="1"/>
</dbReference>